<dbReference type="InterPro" id="IPR014018">
    <property type="entry name" value="SecA_motor_DEAD"/>
</dbReference>
<dbReference type="Pfam" id="PF07517">
    <property type="entry name" value="SecA_DEAD"/>
    <property type="match status" value="1"/>
</dbReference>
<evidence type="ECO:0000256" key="8">
    <source>
        <dbReference type="ARBA" id="ARBA00022967"/>
    </source>
</evidence>
<comment type="similarity">
    <text evidence="1 12 13">Belongs to the SecA family.</text>
</comment>
<dbReference type="PANTHER" id="PTHR30612">
    <property type="entry name" value="SECA INNER MEMBRANE COMPONENT OF SEC PROTEIN SECRETION SYSTEM"/>
    <property type="match status" value="1"/>
</dbReference>
<dbReference type="PRINTS" id="PR00906">
    <property type="entry name" value="SECA"/>
</dbReference>
<dbReference type="NCBIfam" id="NF006630">
    <property type="entry name" value="PRK09200.1"/>
    <property type="match status" value="1"/>
</dbReference>
<dbReference type="GO" id="GO:0006605">
    <property type="term" value="P:protein targeting"/>
    <property type="evidence" value="ECO:0007669"/>
    <property type="project" value="UniProtKB-UniRule"/>
</dbReference>
<evidence type="ECO:0000256" key="11">
    <source>
        <dbReference type="ARBA" id="ARBA00034006"/>
    </source>
</evidence>
<dbReference type="InterPro" id="IPR044722">
    <property type="entry name" value="SecA_SF2_C"/>
</dbReference>
<protein>
    <recommendedName>
        <fullName evidence="12 13">Protein translocase subunit SecA</fullName>
        <ecNumber evidence="12">7.4.2.8</ecNumber>
    </recommendedName>
</protein>
<feature type="region of interest" description="Disordered" evidence="14">
    <location>
        <begin position="800"/>
        <end position="852"/>
    </location>
</feature>
<dbReference type="SUPFAM" id="SSF81886">
    <property type="entry name" value="Helical scaffold and wing domains of SecA"/>
    <property type="match status" value="1"/>
</dbReference>
<dbReference type="GO" id="GO:0005886">
    <property type="term" value="C:plasma membrane"/>
    <property type="evidence" value="ECO:0007669"/>
    <property type="project" value="UniProtKB-SubCell"/>
</dbReference>
<comment type="subcellular location">
    <subcellularLocation>
        <location evidence="12">Cell membrane</location>
        <topology evidence="12">Peripheral membrane protein</topology>
        <orientation evidence="12">Cytoplasmic side</orientation>
    </subcellularLocation>
    <subcellularLocation>
        <location evidence="12">Cytoplasm</location>
    </subcellularLocation>
    <text evidence="12">Distribution is 50-50.</text>
</comment>
<proteinExistence type="inferred from homology"/>
<dbReference type="InterPro" id="IPR001650">
    <property type="entry name" value="Helicase_C-like"/>
</dbReference>
<keyword evidence="10 12" id="KW-0472">Membrane</keyword>
<comment type="subunit">
    <text evidence="12">Monomer and homodimer. Part of the essential Sec protein translocation apparatus which comprises SecA, SecYEG and auxiliary proteins SecDF. Other proteins may also be involved.</text>
</comment>
<evidence type="ECO:0000256" key="12">
    <source>
        <dbReference type="HAMAP-Rule" id="MF_01382"/>
    </source>
</evidence>
<dbReference type="SMART" id="SM00958">
    <property type="entry name" value="SecA_PP_bind"/>
    <property type="match status" value="1"/>
</dbReference>
<dbReference type="GO" id="GO:0017038">
    <property type="term" value="P:protein import"/>
    <property type="evidence" value="ECO:0007669"/>
    <property type="project" value="InterPro"/>
</dbReference>
<keyword evidence="9 12" id="KW-0811">Translocation</keyword>
<keyword evidence="8 12" id="KW-1278">Translocase</keyword>
<dbReference type="GO" id="GO:0005524">
    <property type="term" value="F:ATP binding"/>
    <property type="evidence" value="ECO:0007669"/>
    <property type="project" value="UniProtKB-UniRule"/>
</dbReference>
<dbReference type="PROSITE" id="PS51192">
    <property type="entry name" value="HELICASE_ATP_BIND_1"/>
    <property type="match status" value="1"/>
</dbReference>
<dbReference type="InterPro" id="IPR011130">
    <property type="entry name" value="SecA_preprotein_X-link_dom"/>
</dbReference>
<dbReference type="Proteomes" id="UP000198556">
    <property type="component" value="Unassembled WGS sequence"/>
</dbReference>
<dbReference type="HAMAP" id="MF_01382">
    <property type="entry name" value="SecA"/>
    <property type="match status" value="1"/>
</dbReference>
<evidence type="ECO:0000256" key="10">
    <source>
        <dbReference type="ARBA" id="ARBA00023136"/>
    </source>
</evidence>
<dbReference type="InterPro" id="IPR000185">
    <property type="entry name" value="SecA"/>
</dbReference>
<feature type="binding site" evidence="12">
    <location>
        <position position="492"/>
    </location>
    <ligand>
        <name>ATP</name>
        <dbReference type="ChEBI" id="CHEBI:30616"/>
    </ligand>
</feature>
<dbReference type="FunFam" id="3.40.50.300:FF:000429">
    <property type="entry name" value="Preprotein translocase subunit SecA"/>
    <property type="match status" value="1"/>
</dbReference>
<dbReference type="InterPro" id="IPR014001">
    <property type="entry name" value="Helicase_ATP-bd"/>
</dbReference>
<dbReference type="InterPro" id="IPR036266">
    <property type="entry name" value="SecA_Wing/Scaffold_sf"/>
</dbReference>
<evidence type="ECO:0000256" key="2">
    <source>
        <dbReference type="ARBA" id="ARBA00022448"/>
    </source>
</evidence>
<dbReference type="InterPro" id="IPR011115">
    <property type="entry name" value="SecA_DEAD"/>
</dbReference>
<organism evidence="18 19">
    <name type="scientific">Granulicatella balaenopterae</name>
    <dbReference type="NCBI Taxonomy" id="137733"/>
    <lineage>
        <taxon>Bacteria</taxon>
        <taxon>Bacillati</taxon>
        <taxon>Bacillota</taxon>
        <taxon>Bacilli</taxon>
        <taxon>Lactobacillales</taxon>
        <taxon>Carnobacteriaceae</taxon>
        <taxon>Granulicatella</taxon>
    </lineage>
</organism>
<evidence type="ECO:0000256" key="6">
    <source>
        <dbReference type="ARBA" id="ARBA00022840"/>
    </source>
</evidence>
<evidence type="ECO:0000256" key="5">
    <source>
        <dbReference type="ARBA" id="ARBA00022741"/>
    </source>
</evidence>
<dbReference type="AlphaFoldDB" id="A0A1H9N1P7"/>
<keyword evidence="19" id="KW-1185">Reference proteome</keyword>
<dbReference type="Pfam" id="PF07516">
    <property type="entry name" value="SecA_SW"/>
    <property type="match status" value="1"/>
</dbReference>
<dbReference type="PROSITE" id="PS51196">
    <property type="entry name" value="SECA_MOTOR_DEAD"/>
    <property type="match status" value="1"/>
</dbReference>
<dbReference type="InterPro" id="IPR011116">
    <property type="entry name" value="SecA_Wing/Scaffold"/>
</dbReference>
<dbReference type="Pfam" id="PF21090">
    <property type="entry name" value="P-loop_SecA"/>
    <property type="match status" value="2"/>
</dbReference>
<dbReference type="OrthoDB" id="9805579at2"/>
<evidence type="ECO:0000256" key="9">
    <source>
        <dbReference type="ARBA" id="ARBA00023010"/>
    </source>
</evidence>
<comment type="function">
    <text evidence="12">Part of the Sec protein translocase complex. Interacts with the SecYEG preprotein conducting channel. Has a central role in coupling the hydrolysis of ATP to the transfer of proteins into and across the cell membrane, serving as an ATP-driven molecular motor driving the stepwise translocation of polypeptide chains across the membrane.</text>
</comment>
<dbReference type="GO" id="GO:0008564">
    <property type="term" value="F:protein-exporting ATPase activity"/>
    <property type="evidence" value="ECO:0007669"/>
    <property type="project" value="UniProtKB-EC"/>
</dbReference>
<keyword evidence="7 12" id="KW-0653">Protein transport</keyword>
<feature type="binding site" evidence="12">
    <location>
        <position position="85"/>
    </location>
    <ligand>
        <name>ATP</name>
        <dbReference type="ChEBI" id="CHEBI:30616"/>
    </ligand>
</feature>
<feature type="domain" description="SecA family profile" evidence="17">
    <location>
        <begin position="1"/>
        <end position="570"/>
    </location>
</feature>
<feature type="compositionally biased region" description="Basic and acidic residues" evidence="14">
    <location>
        <begin position="817"/>
        <end position="826"/>
    </location>
</feature>
<dbReference type="PROSITE" id="PS01312">
    <property type="entry name" value="SECA"/>
    <property type="match status" value="1"/>
</dbReference>
<dbReference type="NCBIfam" id="NF009538">
    <property type="entry name" value="PRK12904.1"/>
    <property type="match status" value="1"/>
</dbReference>
<comment type="catalytic activity">
    <reaction evidence="11 12">
        <text>ATP + H2O + cellular proteinSide 1 = ADP + phosphate + cellular proteinSide 2.</text>
        <dbReference type="EC" id="7.4.2.8"/>
    </reaction>
</comment>
<keyword evidence="3 12" id="KW-1003">Cell membrane</keyword>
<dbReference type="GO" id="GO:0031522">
    <property type="term" value="C:cell envelope Sec protein transport complex"/>
    <property type="evidence" value="ECO:0007669"/>
    <property type="project" value="TreeGrafter"/>
</dbReference>
<evidence type="ECO:0000256" key="13">
    <source>
        <dbReference type="RuleBase" id="RU003874"/>
    </source>
</evidence>
<evidence type="ECO:0000313" key="18">
    <source>
        <dbReference type="EMBL" id="SER29818.1"/>
    </source>
</evidence>
<dbReference type="InterPro" id="IPR027417">
    <property type="entry name" value="P-loop_NTPase"/>
</dbReference>
<feature type="compositionally biased region" description="Basic and acidic residues" evidence="14">
    <location>
        <begin position="837"/>
        <end position="852"/>
    </location>
</feature>
<dbReference type="Gene3D" id="1.10.3060.10">
    <property type="entry name" value="Helical scaffold and wing domains of SecA"/>
    <property type="match status" value="1"/>
</dbReference>
<dbReference type="CDD" id="cd17928">
    <property type="entry name" value="DEXDc_SecA"/>
    <property type="match status" value="1"/>
</dbReference>
<evidence type="ECO:0000256" key="3">
    <source>
        <dbReference type="ARBA" id="ARBA00022475"/>
    </source>
</evidence>
<name>A0A1H9N1P7_9LACT</name>
<keyword evidence="6 12" id="KW-0067">ATP-binding</keyword>
<dbReference type="PANTHER" id="PTHR30612:SF0">
    <property type="entry name" value="CHLOROPLAST PROTEIN-TRANSPORTING ATPASE"/>
    <property type="match status" value="1"/>
</dbReference>
<dbReference type="SMART" id="SM00957">
    <property type="entry name" value="SecA_DEAD"/>
    <property type="match status" value="1"/>
</dbReference>
<dbReference type="InterPro" id="IPR036670">
    <property type="entry name" value="SecA_X-link_sf"/>
</dbReference>
<dbReference type="EMBL" id="FOGF01000033">
    <property type="protein sequence ID" value="SER29818.1"/>
    <property type="molecule type" value="Genomic_DNA"/>
</dbReference>
<evidence type="ECO:0000256" key="7">
    <source>
        <dbReference type="ARBA" id="ARBA00022927"/>
    </source>
</evidence>
<dbReference type="RefSeq" id="WP_089747343.1">
    <property type="nucleotide sequence ID" value="NZ_FOGF01000033.1"/>
</dbReference>
<feature type="binding site" evidence="12">
    <location>
        <begin position="103"/>
        <end position="107"/>
    </location>
    <ligand>
        <name>ATP</name>
        <dbReference type="ChEBI" id="CHEBI:30616"/>
    </ligand>
</feature>
<evidence type="ECO:0000256" key="4">
    <source>
        <dbReference type="ARBA" id="ARBA00022490"/>
    </source>
</evidence>
<accession>A0A1H9N1P7</accession>
<gene>
    <name evidence="12" type="primary">secA</name>
    <name evidence="18" type="ORF">SAMN05421767_13313</name>
</gene>
<feature type="domain" description="Helicase ATP-binding" evidence="15">
    <location>
        <begin position="87"/>
        <end position="277"/>
    </location>
</feature>
<feature type="domain" description="Helicase C-terminal" evidence="16">
    <location>
        <begin position="410"/>
        <end position="577"/>
    </location>
</feature>
<dbReference type="EC" id="7.4.2.8" evidence="12"/>
<dbReference type="GO" id="GO:0005829">
    <property type="term" value="C:cytosol"/>
    <property type="evidence" value="ECO:0007669"/>
    <property type="project" value="TreeGrafter"/>
</dbReference>
<dbReference type="NCBIfam" id="TIGR00963">
    <property type="entry name" value="secA"/>
    <property type="match status" value="1"/>
</dbReference>
<dbReference type="PROSITE" id="PS51194">
    <property type="entry name" value="HELICASE_CTER"/>
    <property type="match status" value="1"/>
</dbReference>
<dbReference type="Pfam" id="PF01043">
    <property type="entry name" value="SecA_PP_bind"/>
    <property type="match status" value="1"/>
</dbReference>
<keyword evidence="2 12" id="KW-0813">Transport</keyword>
<dbReference type="Gene3D" id="3.40.50.300">
    <property type="entry name" value="P-loop containing nucleotide triphosphate hydrolases"/>
    <property type="match status" value="3"/>
</dbReference>
<dbReference type="FunFam" id="3.90.1440.10:FF:000001">
    <property type="entry name" value="Preprotein translocase subunit SecA"/>
    <property type="match status" value="1"/>
</dbReference>
<reference evidence="18 19" key="1">
    <citation type="submission" date="2016-10" db="EMBL/GenBank/DDBJ databases">
        <authorList>
            <person name="de Groot N.N."/>
        </authorList>
    </citation>
    <scope>NUCLEOTIDE SEQUENCE [LARGE SCALE GENOMIC DNA]</scope>
    <source>
        <strain evidence="18 19">DSM 15827</strain>
    </source>
</reference>
<evidence type="ECO:0000256" key="14">
    <source>
        <dbReference type="SAM" id="MobiDB-lite"/>
    </source>
</evidence>
<keyword evidence="5 12" id="KW-0547">Nucleotide-binding</keyword>
<evidence type="ECO:0000313" key="19">
    <source>
        <dbReference type="Proteomes" id="UP000198556"/>
    </source>
</evidence>
<dbReference type="STRING" id="137733.SAMN05421767_13313"/>
<dbReference type="CDD" id="cd18803">
    <property type="entry name" value="SF2_C_secA"/>
    <property type="match status" value="1"/>
</dbReference>
<evidence type="ECO:0000259" key="15">
    <source>
        <dbReference type="PROSITE" id="PS51192"/>
    </source>
</evidence>
<evidence type="ECO:0000259" key="17">
    <source>
        <dbReference type="PROSITE" id="PS51196"/>
    </source>
</evidence>
<dbReference type="GO" id="GO:0043952">
    <property type="term" value="P:protein transport by the Sec complex"/>
    <property type="evidence" value="ECO:0007669"/>
    <property type="project" value="TreeGrafter"/>
</dbReference>
<evidence type="ECO:0000259" key="16">
    <source>
        <dbReference type="PROSITE" id="PS51194"/>
    </source>
</evidence>
<dbReference type="SUPFAM" id="SSF52540">
    <property type="entry name" value="P-loop containing nucleoside triphosphate hydrolases"/>
    <property type="match status" value="2"/>
</dbReference>
<dbReference type="GO" id="GO:0065002">
    <property type="term" value="P:intracellular protein transmembrane transport"/>
    <property type="evidence" value="ECO:0007669"/>
    <property type="project" value="UniProtKB-UniRule"/>
</dbReference>
<dbReference type="SUPFAM" id="SSF81767">
    <property type="entry name" value="Pre-protein crosslinking domain of SecA"/>
    <property type="match status" value="1"/>
</dbReference>
<dbReference type="FunFam" id="1.10.3060.10:FF:000002">
    <property type="entry name" value="Preprotein translocase subunit SecA"/>
    <property type="match status" value="1"/>
</dbReference>
<sequence>MANFLKQLVENDKRELRRLGKLADKVMAYENTMSELTDEDFPVKTEEYKTRYKQGESLDSLLPEAFALVREGARRVLGLFPYKVQIMGGITLHEGNIAEMRTGEGKTLTATMPVYLNALSGDGVHVVTVNEYLATRDAEEMGELYEFLGLSVGLNLTGMPAEQKREAYHSDITYSTNNELGFDYLRDNMVVYKSQMVQRPLNFAVVDETDSILIDEARTPLIISGQAEKSTALYQRADFFVKGLKEEEDYTIDLTSKTISLTDEGINKAEKAFRLPNLYDIDNAALIHHIDQALRANYIMLIDIDYVVDEGKIKIVDGFTGRIMEGRRYSDGLHQAIEAKEGVNVENESKTMATITFQNYFRMYRKLSGMTGTAKTEEEEFREIYNMNVIAIPTNRPIQRKDGQDLIYPNLKSKFNAVVKDIKERHEKGQPILVGTVAVETSELLSDLLKKEGIPHEVLNAKNHFKEAEIVMQAGQRGAVTIATNMAGRGTDIKLGSGVKELGGLCVIGTERHESRRIDNQLRGRAGRQGDPGATQFYLSLEDDLMKRFGGEKMQNIWSRLNMEGEEENFIQSKMLTKQVESSQKRVEGNNYDTRKNVLEYDEVMREQREIIYSQRLQIINEEDSLEKVTTNMIRRTIHRMVENHTLAEDKTKWDLEAIVDFATSAICHPEDISVEELAGKSALEIEALLDEKAMKIYREKQAELNGPNQMLEFEKVVILRVVDRKWTDHIDEMDHLRQGVGLRGYAQMNPLTEYQTEGFERFQAMIGAIDYDVTRIIMKSQIRQNLQREQVQGVRSIVAKGHDRQKGPQSPAEEAAMNKKVENVEHTSNTGLHPAMEADKNEKKHDRPGME</sequence>
<keyword evidence="4 12" id="KW-0963">Cytoplasm</keyword>
<evidence type="ECO:0000256" key="1">
    <source>
        <dbReference type="ARBA" id="ARBA00007650"/>
    </source>
</evidence>
<dbReference type="InterPro" id="IPR020937">
    <property type="entry name" value="SecA_CS"/>
</dbReference>
<dbReference type="Gene3D" id="3.90.1440.10">
    <property type="entry name" value="SecA, preprotein cross-linking domain"/>
    <property type="match status" value="1"/>
</dbReference>